<organism evidence="3 4">
    <name type="scientific">Psychrobacter aestuarii</name>
    <dbReference type="NCBI Taxonomy" id="556327"/>
    <lineage>
        <taxon>Bacteria</taxon>
        <taxon>Pseudomonadati</taxon>
        <taxon>Pseudomonadota</taxon>
        <taxon>Gammaproteobacteria</taxon>
        <taxon>Moraxellales</taxon>
        <taxon>Moraxellaceae</taxon>
        <taxon>Psychrobacter</taxon>
    </lineage>
</organism>
<sequence length="503" mass="55152">MYTKQRADIMPRPINDANRDNYQDTEANPIHRTEEMPVATLSIDTDTGSYANVRRYLKEGHLPPTDAVRIEEMVNYFNADFRHAQQVKGAPFVVTTALTESPWDATGQRNQLLKVGIKAVDKVSSAQSSMPPANLVFLVDVSGSMGTDDKLPLAKSSLRLLAKTLRAEDTISIVSYSGSTEVVLPATAGDKTATIERAIDRLSAGGSTNGEDALKLAYQQAAASFKNKGINRILMLTDGDFNVGVSDVDSMIDMVKMQRDRGISLSTIGFGRGNLNDYMMEQIADNGNGNYSYIDSLTEAKKVLGDERAATFNTVAHDVKVQLEFNPRYVSEWRLIGYENRVLDESAFNNDKVDAGELGAGKSVVALFELTPRGEKGMYPARRYDAKQTVNGNANELGFLKFRYKDSAKSSSKLISLPLTNTRASSLNSSDADTRFSVAVAGFAQRLQGSPYVHDWRYQDSGSLAQGSLTSLSDPYGLRREFVQLTELADALTPTNHQNDADK</sequence>
<proteinExistence type="predicted"/>
<feature type="region of interest" description="Disordered" evidence="1">
    <location>
        <begin position="1"/>
        <end position="22"/>
    </location>
</feature>
<dbReference type="Gene3D" id="3.40.50.410">
    <property type="entry name" value="von Willebrand factor, type A domain"/>
    <property type="match status" value="1"/>
</dbReference>
<name>A0ABP3FI54_9GAMM</name>
<protein>
    <submittedName>
        <fullName evidence="3">VWA domain-containing protein</fullName>
    </submittedName>
</protein>
<dbReference type="CDD" id="cd01465">
    <property type="entry name" value="vWA_subgroup"/>
    <property type="match status" value="1"/>
</dbReference>
<feature type="domain" description="VWFA" evidence="2">
    <location>
        <begin position="134"/>
        <end position="315"/>
    </location>
</feature>
<dbReference type="Pfam" id="PF12034">
    <property type="entry name" value="YfbK_C"/>
    <property type="match status" value="1"/>
</dbReference>
<keyword evidence="4" id="KW-1185">Reference proteome</keyword>
<dbReference type="EMBL" id="BAAAFR010000002">
    <property type="protein sequence ID" value="GAA0316700.1"/>
    <property type="molecule type" value="Genomic_DNA"/>
</dbReference>
<gene>
    <name evidence="3" type="ORF">GCM10009129_12590</name>
</gene>
<evidence type="ECO:0000259" key="2">
    <source>
        <dbReference type="PROSITE" id="PS50234"/>
    </source>
</evidence>
<reference evidence="4" key="1">
    <citation type="journal article" date="2019" name="Int. J. Syst. Evol. Microbiol.">
        <title>The Global Catalogue of Microorganisms (GCM) 10K type strain sequencing project: providing services to taxonomists for standard genome sequencing and annotation.</title>
        <authorList>
            <consortium name="The Broad Institute Genomics Platform"/>
            <consortium name="The Broad Institute Genome Sequencing Center for Infectious Disease"/>
            <person name="Wu L."/>
            <person name="Ma J."/>
        </authorList>
    </citation>
    <scope>NUCLEOTIDE SEQUENCE [LARGE SCALE GENOMIC DNA]</scope>
    <source>
        <strain evidence="4">JCM 16343</strain>
    </source>
</reference>
<dbReference type="Pfam" id="PF00092">
    <property type="entry name" value="VWA"/>
    <property type="match status" value="1"/>
</dbReference>
<evidence type="ECO:0000313" key="4">
    <source>
        <dbReference type="Proteomes" id="UP001501787"/>
    </source>
</evidence>
<dbReference type="SMART" id="SM00327">
    <property type="entry name" value="VWA"/>
    <property type="match status" value="1"/>
</dbReference>
<dbReference type="InterPro" id="IPR036465">
    <property type="entry name" value="vWFA_dom_sf"/>
</dbReference>
<dbReference type="Pfam" id="PF12450">
    <property type="entry name" value="vWF_A"/>
    <property type="match status" value="1"/>
</dbReference>
<dbReference type="InterPro" id="IPR022156">
    <property type="entry name" value="Uncharacterised_YfbK_N"/>
</dbReference>
<dbReference type="PROSITE" id="PS50234">
    <property type="entry name" value="VWFA"/>
    <property type="match status" value="1"/>
</dbReference>
<accession>A0ABP3FI54</accession>
<dbReference type="SUPFAM" id="SSF53300">
    <property type="entry name" value="vWA-like"/>
    <property type="match status" value="1"/>
</dbReference>
<dbReference type="InterPro" id="IPR021908">
    <property type="entry name" value="YfbK_C"/>
</dbReference>
<evidence type="ECO:0000256" key="1">
    <source>
        <dbReference type="SAM" id="MobiDB-lite"/>
    </source>
</evidence>
<dbReference type="PANTHER" id="PTHR10579">
    <property type="entry name" value="CALCIUM-ACTIVATED CHLORIDE CHANNEL REGULATOR"/>
    <property type="match status" value="1"/>
</dbReference>
<evidence type="ECO:0000313" key="3">
    <source>
        <dbReference type="EMBL" id="GAA0316700.1"/>
    </source>
</evidence>
<dbReference type="PANTHER" id="PTHR10579:SF43">
    <property type="entry name" value="ZINC FINGER (C3HC4-TYPE RING FINGER) FAMILY PROTEIN"/>
    <property type="match status" value="1"/>
</dbReference>
<dbReference type="InterPro" id="IPR051266">
    <property type="entry name" value="CLCR"/>
</dbReference>
<comment type="caution">
    <text evidence="3">The sequence shown here is derived from an EMBL/GenBank/DDBJ whole genome shotgun (WGS) entry which is preliminary data.</text>
</comment>
<dbReference type="InterPro" id="IPR002035">
    <property type="entry name" value="VWF_A"/>
</dbReference>
<dbReference type="Proteomes" id="UP001501787">
    <property type="component" value="Unassembled WGS sequence"/>
</dbReference>